<dbReference type="STRING" id="597456.A0A0L7R3N1"/>
<dbReference type="GO" id="GO:0045945">
    <property type="term" value="P:positive regulation of transcription by RNA polymerase III"/>
    <property type="evidence" value="ECO:0007669"/>
    <property type="project" value="TreeGrafter"/>
</dbReference>
<name>A0A0L7R3N1_9HYME</name>
<dbReference type="PANTHER" id="PTHR14633">
    <property type="entry name" value="LITTLE ELONGATION COMPLEX SUBUNIT 2"/>
    <property type="match status" value="1"/>
</dbReference>
<dbReference type="InterPro" id="IPR019535">
    <property type="entry name" value="ICE2_C"/>
</dbReference>
<accession>A0A0L7R3N1</accession>
<dbReference type="AlphaFoldDB" id="A0A0L7R3N1"/>
<dbReference type="Proteomes" id="UP000053825">
    <property type="component" value="Unassembled WGS sequence"/>
</dbReference>
<evidence type="ECO:0000313" key="2">
    <source>
        <dbReference type="EMBL" id="KOC65443.1"/>
    </source>
</evidence>
<gene>
    <name evidence="2" type="ORF">WH47_10022</name>
</gene>
<dbReference type="GO" id="GO:0042796">
    <property type="term" value="P:snRNA transcription by RNA polymerase III"/>
    <property type="evidence" value="ECO:0007669"/>
    <property type="project" value="TreeGrafter"/>
</dbReference>
<feature type="domain" description="Little elongation complex subunit 2 C-terminal" evidence="1">
    <location>
        <begin position="375"/>
        <end position="592"/>
    </location>
</feature>
<keyword evidence="2" id="KW-0675">Receptor</keyword>
<dbReference type="PANTHER" id="PTHR14633:SF3">
    <property type="entry name" value="LITTLE ELONGATION COMPLEX SUBUNIT 2"/>
    <property type="match status" value="1"/>
</dbReference>
<reference evidence="2 3" key="1">
    <citation type="submission" date="2015-07" db="EMBL/GenBank/DDBJ databases">
        <title>The genome of Habropoda laboriosa.</title>
        <authorList>
            <person name="Pan H."/>
            <person name="Kapheim K."/>
        </authorList>
    </citation>
    <scope>NUCLEOTIDE SEQUENCE [LARGE SCALE GENOMIC DNA]</scope>
    <source>
        <strain evidence="2">0110345459</strain>
    </source>
</reference>
<protein>
    <submittedName>
        <fullName evidence="2">NMDA receptor-regulated protein 2</fullName>
    </submittedName>
</protein>
<dbReference type="GO" id="GO:0042795">
    <property type="term" value="P:snRNA transcription by RNA polymerase II"/>
    <property type="evidence" value="ECO:0007669"/>
    <property type="project" value="TreeGrafter"/>
</dbReference>
<keyword evidence="3" id="KW-1185">Reference proteome</keyword>
<sequence length="614" mass="71369">MHRIMSGNFTDPFQNIEEDYKDIKMDLMKANDFNLNEEDKDDDKINTVDKECQSKQTKKKCYVPGIVKPIFKFPNQSKLTREQQAMCLRVLLRFSESDKPKLTQKEKEELKNYIDLQQIISQEQDKFLEFAKSKWHERSLKITCEDYINICWQSKLQYIHKLPRYCAEVTNVPFIADKNIEIKFISVCLQMGELPEIVLPTLTRPYMLHVNSEQLQKRFPPKRNILNESSISYKLSVSEDPNCQKLAESNNVDLVISSSGLNCLVNNIEPSYSNSWILPLVIKRHNGKNVIYIDKPAPPTESTIQEKNSWVYKYILKYFLLGAKHLNSTRHIKETSKEFSNTTSDQGNCSVEVFIDIFMKLFKLVKNINCAVNKNSEMAENNVSYKLFTIGPQFSEQNELMKNVIKEYKLLIRTKTDGFEILQNKVQRLLFLAPKLEYQVDLGAEVVTLEESLKQWISLICRPHTFLARIRISAETSEILQIEHRTAISINNEIKRLYNMKVEDSLTILHNVVQSLGNLSPGRYIMRHTVRNGAFATIYKEVESPGKNIFDMSTIYGKQFHSLLNPSWIPLDKTIPSPMFKRLERMPAMFYPSNNKKFSKNKRCLTGNKSNMGI</sequence>
<organism evidence="2 3">
    <name type="scientific">Habropoda laboriosa</name>
    <dbReference type="NCBI Taxonomy" id="597456"/>
    <lineage>
        <taxon>Eukaryota</taxon>
        <taxon>Metazoa</taxon>
        <taxon>Ecdysozoa</taxon>
        <taxon>Arthropoda</taxon>
        <taxon>Hexapoda</taxon>
        <taxon>Insecta</taxon>
        <taxon>Pterygota</taxon>
        <taxon>Neoptera</taxon>
        <taxon>Endopterygota</taxon>
        <taxon>Hymenoptera</taxon>
        <taxon>Apocrita</taxon>
        <taxon>Aculeata</taxon>
        <taxon>Apoidea</taxon>
        <taxon>Anthophila</taxon>
        <taxon>Apidae</taxon>
        <taxon>Habropoda</taxon>
    </lineage>
</organism>
<dbReference type="GO" id="GO:0008023">
    <property type="term" value="C:transcription elongation factor complex"/>
    <property type="evidence" value="ECO:0007669"/>
    <property type="project" value="InterPro"/>
</dbReference>
<dbReference type="OrthoDB" id="6288737at2759"/>
<evidence type="ECO:0000259" key="1">
    <source>
        <dbReference type="Pfam" id="PF10505"/>
    </source>
</evidence>
<evidence type="ECO:0000313" key="3">
    <source>
        <dbReference type="Proteomes" id="UP000053825"/>
    </source>
</evidence>
<proteinExistence type="predicted"/>
<dbReference type="EMBL" id="KQ414663">
    <property type="protein sequence ID" value="KOC65443.1"/>
    <property type="molecule type" value="Genomic_DNA"/>
</dbReference>
<dbReference type="Pfam" id="PF10505">
    <property type="entry name" value="NARG2_C"/>
    <property type="match status" value="1"/>
</dbReference>